<dbReference type="GO" id="GO:0005576">
    <property type="term" value="C:extracellular region"/>
    <property type="evidence" value="ECO:0007669"/>
    <property type="project" value="TreeGrafter"/>
</dbReference>
<name>A0A0A7CM94_9STRA</name>
<protein>
    <submittedName>
        <fullName evidence="9">Class V chitinase ChiB1</fullName>
    </submittedName>
    <submittedName>
        <fullName evidence="8">Secreted protein</fullName>
    </submittedName>
</protein>
<dbReference type="Proteomes" id="UP000243217">
    <property type="component" value="Unassembled WGS sequence"/>
</dbReference>
<dbReference type="GO" id="GO:0004568">
    <property type="term" value="F:chitinase activity"/>
    <property type="evidence" value="ECO:0007669"/>
    <property type="project" value="TreeGrafter"/>
</dbReference>
<accession>A0A0A7CM94</accession>
<evidence type="ECO:0000256" key="2">
    <source>
        <dbReference type="ARBA" id="ARBA00023295"/>
    </source>
</evidence>
<dbReference type="InterPro" id="IPR001579">
    <property type="entry name" value="Glyco_hydro_18_chit_AS"/>
</dbReference>
<organism evidence="8">
    <name type="scientific">Thraustotheca clavata</name>
    <dbReference type="NCBI Taxonomy" id="74557"/>
    <lineage>
        <taxon>Eukaryota</taxon>
        <taxon>Sar</taxon>
        <taxon>Stramenopiles</taxon>
        <taxon>Oomycota</taxon>
        <taxon>Saprolegniomycetes</taxon>
        <taxon>Saprolegniales</taxon>
        <taxon>Achlyaceae</taxon>
        <taxon>Thraustotheca</taxon>
    </lineage>
</organism>
<dbReference type="EMBL" id="KM038124">
    <property type="protein sequence ID" value="AIG55585.1"/>
    <property type="molecule type" value="Genomic_DNA"/>
</dbReference>
<feature type="compositionally biased region" description="Polar residues" evidence="5">
    <location>
        <begin position="408"/>
        <end position="420"/>
    </location>
</feature>
<comment type="similarity">
    <text evidence="4">Belongs to the glycosyl hydrolase 18 family.</text>
</comment>
<evidence type="ECO:0000256" key="1">
    <source>
        <dbReference type="ARBA" id="ARBA00022801"/>
    </source>
</evidence>
<evidence type="ECO:0000256" key="6">
    <source>
        <dbReference type="SAM" id="SignalP"/>
    </source>
</evidence>
<evidence type="ECO:0000256" key="3">
    <source>
        <dbReference type="RuleBase" id="RU000489"/>
    </source>
</evidence>
<dbReference type="SUPFAM" id="SSF54556">
    <property type="entry name" value="Chitinase insertion domain"/>
    <property type="match status" value="1"/>
</dbReference>
<dbReference type="InterPro" id="IPR011583">
    <property type="entry name" value="Chitinase_II/V-like_cat"/>
</dbReference>
<evidence type="ECO:0000313" key="9">
    <source>
        <dbReference type="EMBL" id="OQS00262.1"/>
    </source>
</evidence>
<feature type="signal peptide" evidence="6">
    <location>
        <begin position="1"/>
        <end position="16"/>
    </location>
</feature>
<reference evidence="8 10" key="1">
    <citation type="journal article" date="2014" name="Genome Biol. Evol.">
        <title>The secreted proteins of Achlya hypogyna and Thraustotheca clavata identify the ancestral oomycete secretome and reveal gene acquisitions by horizontal gene transfer.</title>
        <authorList>
            <person name="Misner I."/>
            <person name="Blouin N."/>
            <person name="Leonard G."/>
            <person name="Richards T.A."/>
            <person name="Lane C.E."/>
        </authorList>
    </citation>
    <scope>NUCLEOTIDE SEQUENCE</scope>
    <source>
        <strain evidence="8 10">ATCC 34112</strain>
    </source>
</reference>
<dbReference type="PANTHER" id="PTHR11177">
    <property type="entry name" value="CHITINASE"/>
    <property type="match status" value="1"/>
</dbReference>
<keyword evidence="1 3" id="KW-0378">Hydrolase</keyword>
<keyword evidence="2 3" id="KW-0326">Glycosidase</keyword>
<evidence type="ECO:0000313" key="10">
    <source>
        <dbReference type="Proteomes" id="UP000243217"/>
    </source>
</evidence>
<dbReference type="OrthoDB" id="71962at2759"/>
<dbReference type="PANTHER" id="PTHR11177:SF317">
    <property type="entry name" value="CHITINASE 12-RELATED"/>
    <property type="match status" value="1"/>
</dbReference>
<dbReference type="AlphaFoldDB" id="A0A0A7CM94"/>
<dbReference type="SMART" id="SM00636">
    <property type="entry name" value="Glyco_18"/>
    <property type="match status" value="1"/>
</dbReference>
<feature type="region of interest" description="Disordered" evidence="5">
    <location>
        <begin position="396"/>
        <end position="420"/>
    </location>
</feature>
<keyword evidence="10" id="KW-1185">Reference proteome</keyword>
<dbReference type="Gene3D" id="3.10.50.10">
    <property type="match status" value="1"/>
</dbReference>
<dbReference type="GO" id="GO:0008061">
    <property type="term" value="F:chitin binding"/>
    <property type="evidence" value="ECO:0007669"/>
    <property type="project" value="InterPro"/>
</dbReference>
<dbReference type="PROSITE" id="PS51910">
    <property type="entry name" value="GH18_2"/>
    <property type="match status" value="1"/>
</dbReference>
<evidence type="ECO:0000313" key="8">
    <source>
        <dbReference type="EMBL" id="AIG55585.1"/>
    </source>
</evidence>
<keyword evidence="6" id="KW-0732">Signal</keyword>
<dbReference type="InterPro" id="IPR029070">
    <property type="entry name" value="Chitinase_insertion_sf"/>
</dbReference>
<sequence>MKHIVALCVLFATVDALYRNVVYFHEWSPLTNNFTVMDMDASRITHINYAFAYPNDNGTLWFEYPDTAFKRVYGQDLGPTAVQGNFGQLNEFKRRNRHVRVLLSLGGWGYNDIFVKIAANSTLRGIFVKNTVTLITNLGLDGIDIDWEFPTSSTVNDFYSLLQDFRTAFNQLPFTAEITIAAGSSNDWGSTQVKKVCEIVDSVNVMSYDFSGPFWSKVTSHLANLYTDAKAPNGIKISVNSTIQFYVQQGCPSSKVVMGLPIYGASFENTNGLYESFSKPTQGSHKPDGYWDYKSLPFPGMREQVDTTIQATYFYDSTKKMFVTYDSPATVQAKAKYLKDNSLGGAMFWEISADAPSGSNRSLITTLYNALGAENMNTALNNIKYPTSIYSNIRAEESSNSSTNQSNVHPMSPSNTPNSATNLKSSLTTAFFITIAFLL</sequence>
<feature type="domain" description="GH18" evidence="7">
    <location>
        <begin position="18"/>
        <end position="374"/>
    </location>
</feature>
<dbReference type="GO" id="GO:0005975">
    <property type="term" value="P:carbohydrate metabolic process"/>
    <property type="evidence" value="ECO:0007669"/>
    <property type="project" value="InterPro"/>
</dbReference>
<evidence type="ECO:0000256" key="4">
    <source>
        <dbReference type="RuleBase" id="RU004453"/>
    </source>
</evidence>
<dbReference type="Gene3D" id="3.20.20.80">
    <property type="entry name" value="Glycosidases"/>
    <property type="match status" value="1"/>
</dbReference>
<evidence type="ECO:0000259" key="7">
    <source>
        <dbReference type="PROSITE" id="PS51910"/>
    </source>
</evidence>
<dbReference type="GO" id="GO:0006032">
    <property type="term" value="P:chitin catabolic process"/>
    <property type="evidence" value="ECO:0007669"/>
    <property type="project" value="TreeGrafter"/>
</dbReference>
<feature type="chain" id="PRO_5002026699" evidence="6">
    <location>
        <begin position="17"/>
        <end position="439"/>
    </location>
</feature>
<dbReference type="InterPro" id="IPR050314">
    <property type="entry name" value="Glycosyl_Hydrlase_18"/>
</dbReference>
<dbReference type="InterPro" id="IPR017853">
    <property type="entry name" value="GH"/>
</dbReference>
<dbReference type="SUPFAM" id="SSF51445">
    <property type="entry name" value="(Trans)glycosidases"/>
    <property type="match status" value="1"/>
</dbReference>
<dbReference type="STRING" id="74557.A0A0A7CM94"/>
<proteinExistence type="inferred from homology"/>
<feature type="compositionally biased region" description="Low complexity" evidence="5">
    <location>
        <begin position="398"/>
        <end position="407"/>
    </location>
</feature>
<dbReference type="InterPro" id="IPR001223">
    <property type="entry name" value="Glyco_hydro18_cat"/>
</dbReference>
<gene>
    <name evidence="9" type="ORF">THRCLA_06086</name>
</gene>
<evidence type="ECO:0000256" key="5">
    <source>
        <dbReference type="SAM" id="MobiDB-lite"/>
    </source>
</evidence>
<dbReference type="Pfam" id="PF00704">
    <property type="entry name" value="Glyco_hydro_18"/>
    <property type="match status" value="1"/>
</dbReference>
<dbReference type="EMBL" id="JNBS01001728">
    <property type="protein sequence ID" value="OQS00262.1"/>
    <property type="molecule type" value="Genomic_DNA"/>
</dbReference>
<dbReference type="PROSITE" id="PS01095">
    <property type="entry name" value="GH18_1"/>
    <property type="match status" value="1"/>
</dbReference>